<proteinExistence type="predicted"/>
<keyword evidence="3" id="KW-1185">Reference proteome</keyword>
<feature type="region of interest" description="Disordered" evidence="1">
    <location>
        <begin position="46"/>
        <end position="87"/>
    </location>
</feature>
<sequence length="178" mass="19951">MSTTKTERALRDKINPQDDWMTFPLIKKKITSAKRCECNNYNLTSQAEEEEENDDDVQIRSTRRRTKKGPGWFNRNGANLPDCPTAPRKLQSIQDPNMMHNASSEDEAMSVQAELWTSSLVSSSEACQQISGPGDYHSTLVWPGGACQWISETGDVDTQLSRCNHSTSAQRAVATQRL</sequence>
<dbReference type="Proteomes" id="UP001557470">
    <property type="component" value="Unassembled WGS sequence"/>
</dbReference>
<comment type="caution">
    <text evidence="2">The sequence shown here is derived from an EMBL/GenBank/DDBJ whole genome shotgun (WGS) entry which is preliminary data.</text>
</comment>
<feature type="compositionally biased region" description="Acidic residues" evidence="1">
    <location>
        <begin position="47"/>
        <end position="56"/>
    </location>
</feature>
<dbReference type="AlphaFoldDB" id="A0ABD0WA86"/>
<name>A0ABD0WA86_UMBPY</name>
<protein>
    <submittedName>
        <fullName evidence="2">Uncharacterized protein</fullName>
    </submittedName>
</protein>
<accession>A0ABD0WA86</accession>
<dbReference type="EMBL" id="JAGEUA010000008">
    <property type="protein sequence ID" value="KAL0967861.1"/>
    <property type="molecule type" value="Genomic_DNA"/>
</dbReference>
<evidence type="ECO:0000313" key="2">
    <source>
        <dbReference type="EMBL" id="KAL0967861.1"/>
    </source>
</evidence>
<organism evidence="2 3">
    <name type="scientific">Umbra pygmaea</name>
    <name type="common">Eastern mudminnow</name>
    <dbReference type="NCBI Taxonomy" id="75934"/>
    <lineage>
        <taxon>Eukaryota</taxon>
        <taxon>Metazoa</taxon>
        <taxon>Chordata</taxon>
        <taxon>Craniata</taxon>
        <taxon>Vertebrata</taxon>
        <taxon>Euteleostomi</taxon>
        <taxon>Actinopterygii</taxon>
        <taxon>Neopterygii</taxon>
        <taxon>Teleostei</taxon>
        <taxon>Protacanthopterygii</taxon>
        <taxon>Esociformes</taxon>
        <taxon>Umbridae</taxon>
        <taxon>Umbra</taxon>
    </lineage>
</organism>
<gene>
    <name evidence="2" type="ORF">UPYG_G00258540</name>
</gene>
<reference evidence="2 3" key="1">
    <citation type="submission" date="2024-06" db="EMBL/GenBank/DDBJ databases">
        <authorList>
            <person name="Pan Q."/>
            <person name="Wen M."/>
            <person name="Jouanno E."/>
            <person name="Zahm M."/>
            <person name="Klopp C."/>
            <person name="Cabau C."/>
            <person name="Louis A."/>
            <person name="Berthelot C."/>
            <person name="Parey E."/>
            <person name="Roest Crollius H."/>
            <person name="Montfort J."/>
            <person name="Robinson-Rechavi M."/>
            <person name="Bouchez O."/>
            <person name="Lampietro C."/>
            <person name="Lopez Roques C."/>
            <person name="Donnadieu C."/>
            <person name="Postlethwait J."/>
            <person name="Bobe J."/>
            <person name="Verreycken H."/>
            <person name="Guiguen Y."/>
        </authorList>
    </citation>
    <scope>NUCLEOTIDE SEQUENCE [LARGE SCALE GENOMIC DNA]</scope>
    <source>
        <strain evidence="2">Up_M1</strain>
        <tissue evidence="2">Testis</tissue>
    </source>
</reference>
<evidence type="ECO:0000256" key="1">
    <source>
        <dbReference type="SAM" id="MobiDB-lite"/>
    </source>
</evidence>
<evidence type="ECO:0000313" key="3">
    <source>
        <dbReference type="Proteomes" id="UP001557470"/>
    </source>
</evidence>